<keyword evidence="1" id="KW-1133">Transmembrane helix</keyword>
<gene>
    <name evidence="2" type="ORF">BSZ36_09735</name>
</gene>
<evidence type="ECO:0000256" key="1">
    <source>
        <dbReference type="SAM" id="Phobius"/>
    </source>
</evidence>
<evidence type="ECO:0000313" key="3">
    <source>
        <dbReference type="Proteomes" id="UP000216446"/>
    </source>
</evidence>
<dbReference type="OrthoDB" id="1494805at2"/>
<proteinExistence type="predicted"/>
<dbReference type="AlphaFoldDB" id="A0A259TZV7"/>
<reference evidence="2 3" key="1">
    <citation type="submission" date="2016-11" db="EMBL/GenBank/DDBJ databases">
        <title>Study of marine rhodopsin-containing bacteria.</title>
        <authorList>
            <person name="Yoshizawa S."/>
            <person name="Kumagai Y."/>
            <person name="Kogure K."/>
        </authorList>
    </citation>
    <scope>NUCLEOTIDE SEQUENCE [LARGE SCALE GENOMIC DNA]</scope>
    <source>
        <strain evidence="2 3">SG-29</strain>
    </source>
</reference>
<keyword evidence="1" id="KW-0812">Transmembrane</keyword>
<accession>A0A259TZV7</accession>
<protein>
    <submittedName>
        <fullName evidence="2">Uncharacterized protein</fullName>
    </submittedName>
</protein>
<comment type="caution">
    <text evidence="2">The sequence shown here is derived from an EMBL/GenBank/DDBJ whole genome shotgun (WGS) entry which is preliminary data.</text>
</comment>
<name>A0A259TZV7_9BACT</name>
<dbReference type="RefSeq" id="WP_094548362.1">
    <property type="nucleotide sequence ID" value="NZ_MQWB01000001.1"/>
</dbReference>
<dbReference type="Proteomes" id="UP000216446">
    <property type="component" value="Unassembled WGS sequence"/>
</dbReference>
<evidence type="ECO:0000313" key="2">
    <source>
        <dbReference type="EMBL" id="OZC03230.1"/>
    </source>
</evidence>
<keyword evidence="3" id="KW-1185">Reference proteome</keyword>
<dbReference type="EMBL" id="MQWB01000001">
    <property type="protein sequence ID" value="OZC03230.1"/>
    <property type="molecule type" value="Genomic_DNA"/>
</dbReference>
<organism evidence="2 3">
    <name type="scientific">Rubricoccus marinus</name>
    <dbReference type="NCBI Taxonomy" id="716817"/>
    <lineage>
        <taxon>Bacteria</taxon>
        <taxon>Pseudomonadati</taxon>
        <taxon>Rhodothermota</taxon>
        <taxon>Rhodothermia</taxon>
        <taxon>Rhodothermales</taxon>
        <taxon>Rubricoccaceae</taxon>
        <taxon>Rubricoccus</taxon>
    </lineage>
</organism>
<keyword evidence="1" id="KW-0472">Membrane</keyword>
<feature type="transmembrane region" description="Helical" evidence="1">
    <location>
        <begin position="6"/>
        <end position="29"/>
    </location>
</feature>
<sequence length="106" mass="12301">MQLPIAAIATGFVLVAVPVLILMVIWTLVTMWRVVFPDDELPFDKGIGREIAKRRGQPVPVQLADIMEEQRHHPVWPVMPMRQRVEAEIEEGGRNPLQEDLWRRRN</sequence>
<dbReference type="InParanoid" id="A0A259TZV7"/>